<organism evidence="6 7">
    <name type="scientific">Candidatus Eisenbergiella merdipullorum</name>
    <dbReference type="NCBI Taxonomy" id="2838553"/>
    <lineage>
        <taxon>Bacteria</taxon>
        <taxon>Bacillati</taxon>
        <taxon>Bacillota</taxon>
        <taxon>Clostridia</taxon>
        <taxon>Lachnospirales</taxon>
        <taxon>Lachnospiraceae</taxon>
        <taxon>Eisenbergiella</taxon>
    </lineage>
</organism>
<gene>
    <name evidence="6" type="primary">lepB</name>
    <name evidence="6" type="ORF">H9717_03895</name>
</gene>
<protein>
    <recommendedName>
        <fullName evidence="3">Signal peptidase I</fullName>
        <ecNumber evidence="3">3.4.21.89</ecNumber>
    </recommendedName>
</protein>
<reference evidence="6" key="2">
    <citation type="submission" date="2021-04" db="EMBL/GenBank/DDBJ databases">
        <authorList>
            <person name="Gilroy R."/>
        </authorList>
    </citation>
    <scope>NUCLEOTIDE SEQUENCE</scope>
    <source>
        <strain evidence="6">CHK179-7159</strain>
    </source>
</reference>
<feature type="compositionally biased region" description="Basic residues" evidence="4">
    <location>
        <begin position="1"/>
        <end position="14"/>
    </location>
</feature>
<dbReference type="PANTHER" id="PTHR43390">
    <property type="entry name" value="SIGNAL PEPTIDASE I"/>
    <property type="match status" value="1"/>
</dbReference>
<comment type="similarity">
    <text evidence="2 3">Belongs to the peptidase S26 family.</text>
</comment>
<dbReference type="Proteomes" id="UP000886858">
    <property type="component" value="Unassembled WGS sequence"/>
</dbReference>
<keyword evidence="3" id="KW-1133">Transmembrane helix</keyword>
<dbReference type="PRINTS" id="PR00727">
    <property type="entry name" value="LEADERPTASE"/>
</dbReference>
<dbReference type="SUPFAM" id="SSF51306">
    <property type="entry name" value="LexA/Signal peptidase"/>
    <property type="match status" value="1"/>
</dbReference>
<evidence type="ECO:0000256" key="4">
    <source>
        <dbReference type="SAM" id="MobiDB-lite"/>
    </source>
</evidence>
<evidence type="ECO:0000313" key="6">
    <source>
        <dbReference type="EMBL" id="HJA92246.1"/>
    </source>
</evidence>
<feature type="transmembrane region" description="Helical" evidence="3">
    <location>
        <begin position="48"/>
        <end position="68"/>
    </location>
</feature>
<dbReference type="EC" id="3.4.21.89" evidence="3"/>
<reference evidence="6" key="1">
    <citation type="journal article" date="2021" name="PeerJ">
        <title>Extensive microbial diversity within the chicken gut microbiome revealed by metagenomics and culture.</title>
        <authorList>
            <person name="Gilroy R."/>
            <person name="Ravi A."/>
            <person name="Getino M."/>
            <person name="Pursley I."/>
            <person name="Horton D.L."/>
            <person name="Alikhan N.F."/>
            <person name="Baker D."/>
            <person name="Gharbi K."/>
            <person name="Hall N."/>
            <person name="Watson M."/>
            <person name="Adriaenssens E.M."/>
            <person name="Foster-Nyarko E."/>
            <person name="Jarju S."/>
            <person name="Secka A."/>
            <person name="Antonio M."/>
            <person name="Oren A."/>
            <person name="Chaudhuri R.R."/>
            <person name="La Ragione R."/>
            <person name="Hildebrand F."/>
            <person name="Pallen M.J."/>
        </authorList>
    </citation>
    <scope>NUCLEOTIDE SEQUENCE</scope>
    <source>
        <strain evidence="6">CHK179-7159</strain>
    </source>
</reference>
<dbReference type="AlphaFoldDB" id="A0A9D2I3T3"/>
<comment type="subcellular location">
    <subcellularLocation>
        <location evidence="1">Cell membrane</location>
        <topology evidence="1">Single-pass type II membrane protein</topology>
    </subcellularLocation>
    <subcellularLocation>
        <location evidence="3">Membrane</location>
        <topology evidence="3">Single-pass type II membrane protein</topology>
    </subcellularLocation>
</comment>
<dbReference type="Pfam" id="PF10502">
    <property type="entry name" value="Peptidase_S26"/>
    <property type="match status" value="1"/>
</dbReference>
<dbReference type="InterPro" id="IPR019533">
    <property type="entry name" value="Peptidase_S26"/>
</dbReference>
<dbReference type="InterPro" id="IPR036286">
    <property type="entry name" value="LexA/Signal_pep-like_sf"/>
</dbReference>
<evidence type="ECO:0000259" key="5">
    <source>
        <dbReference type="Pfam" id="PF10502"/>
    </source>
</evidence>
<keyword evidence="3" id="KW-0472">Membrane</keyword>
<name>A0A9D2I3T3_9FIRM</name>
<dbReference type="NCBIfam" id="TIGR02227">
    <property type="entry name" value="sigpep_I_bact"/>
    <property type="match status" value="1"/>
</dbReference>
<dbReference type="GO" id="GO:0009003">
    <property type="term" value="F:signal peptidase activity"/>
    <property type="evidence" value="ECO:0007669"/>
    <property type="project" value="UniProtKB-EC"/>
</dbReference>
<dbReference type="GO" id="GO:0005886">
    <property type="term" value="C:plasma membrane"/>
    <property type="evidence" value="ECO:0007669"/>
    <property type="project" value="UniProtKB-SubCell"/>
</dbReference>
<dbReference type="PANTHER" id="PTHR43390:SF1">
    <property type="entry name" value="CHLOROPLAST PROCESSING PEPTIDASE"/>
    <property type="match status" value="1"/>
</dbReference>
<dbReference type="CDD" id="cd06530">
    <property type="entry name" value="S26_SPase_I"/>
    <property type="match status" value="1"/>
</dbReference>
<proteinExistence type="inferred from homology"/>
<dbReference type="GO" id="GO:0006465">
    <property type="term" value="P:signal peptide processing"/>
    <property type="evidence" value="ECO:0007669"/>
    <property type="project" value="InterPro"/>
</dbReference>
<sequence length="198" mass="22581">MKQKSKKKGHRQGGRKGPPAIQTPEEVILIRRRSIANQEDVSSFFTRLVFLVVLLWLLFGMVFGLAVMRNDDMSPRISAGDLMLFYRLEDTLRADDVIIFEKEGRQYTGRVVAVGGDTVEVTEDARLMINGSYVAESDIYYSTPRYESKVIYPLTLEEGQVFVLCDYREGARDSRYFGPVGKKEIKGKVITVIRRSEL</sequence>
<dbReference type="InterPro" id="IPR000223">
    <property type="entry name" value="Pept_S26A_signal_pept_1"/>
</dbReference>
<evidence type="ECO:0000256" key="3">
    <source>
        <dbReference type="RuleBase" id="RU362042"/>
    </source>
</evidence>
<keyword evidence="3" id="KW-0812">Transmembrane</keyword>
<keyword evidence="3 6" id="KW-0378">Hydrolase</keyword>
<comment type="caution">
    <text evidence="6">The sequence shown here is derived from an EMBL/GenBank/DDBJ whole genome shotgun (WGS) entry which is preliminary data.</text>
</comment>
<accession>A0A9D2I3T3</accession>
<keyword evidence="3" id="KW-0645">Protease</keyword>
<dbReference type="GO" id="GO:0004252">
    <property type="term" value="F:serine-type endopeptidase activity"/>
    <property type="evidence" value="ECO:0007669"/>
    <property type="project" value="InterPro"/>
</dbReference>
<dbReference type="EMBL" id="DWYY01000045">
    <property type="protein sequence ID" value="HJA92246.1"/>
    <property type="molecule type" value="Genomic_DNA"/>
</dbReference>
<feature type="region of interest" description="Disordered" evidence="4">
    <location>
        <begin position="1"/>
        <end position="20"/>
    </location>
</feature>
<evidence type="ECO:0000256" key="1">
    <source>
        <dbReference type="ARBA" id="ARBA00004401"/>
    </source>
</evidence>
<evidence type="ECO:0000313" key="7">
    <source>
        <dbReference type="Proteomes" id="UP000886858"/>
    </source>
</evidence>
<evidence type="ECO:0000256" key="2">
    <source>
        <dbReference type="ARBA" id="ARBA00009370"/>
    </source>
</evidence>
<feature type="domain" description="Peptidase S26" evidence="5">
    <location>
        <begin position="44"/>
        <end position="191"/>
    </location>
</feature>
<comment type="catalytic activity">
    <reaction evidence="3">
        <text>Cleavage of hydrophobic, N-terminal signal or leader sequences from secreted and periplasmic proteins.</text>
        <dbReference type="EC" id="3.4.21.89"/>
    </reaction>
</comment>
<dbReference type="Gene3D" id="2.10.109.10">
    <property type="entry name" value="Umud Fragment, subunit A"/>
    <property type="match status" value="1"/>
</dbReference>